<dbReference type="AlphaFoldDB" id="A0A9W8URW2"/>
<accession>A0A9W8URW2</accession>
<sequence>MRNGRSRASSRWGGCREVKELNKSPVRPPFFTGAFQPPPARPRYHLTELEHGRKGILLHKVQLRRSTLPRRTTSAPTMYMRGDGHAKDRNGHHDIASGETTQKMLLSEVATLKFPRANTSVPVPKVSLFFLFSVDPHRPLSDYGWADVRRANYQDVRSSFARFCHCQMDREKVKQQLGGLLRQLSTSRRRMVSNHDILLALFKTLAGVTIICA</sequence>
<evidence type="ECO:0000313" key="1">
    <source>
        <dbReference type="EMBL" id="KAJ4163479.1"/>
    </source>
</evidence>
<protein>
    <submittedName>
        <fullName evidence="1">Uncharacterized protein</fullName>
    </submittedName>
</protein>
<keyword evidence="2" id="KW-1185">Reference proteome</keyword>
<dbReference type="EMBL" id="JAJHUN010000001">
    <property type="protein sequence ID" value="KAJ4163479.1"/>
    <property type="molecule type" value="Genomic_DNA"/>
</dbReference>
<proteinExistence type="predicted"/>
<organism evidence="1 2">
    <name type="scientific">Akanthomyces muscarius</name>
    <name type="common">Entomopathogenic fungus</name>
    <name type="synonym">Lecanicillium muscarium</name>
    <dbReference type="NCBI Taxonomy" id="2231603"/>
    <lineage>
        <taxon>Eukaryota</taxon>
        <taxon>Fungi</taxon>
        <taxon>Dikarya</taxon>
        <taxon>Ascomycota</taxon>
        <taxon>Pezizomycotina</taxon>
        <taxon>Sordariomycetes</taxon>
        <taxon>Hypocreomycetidae</taxon>
        <taxon>Hypocreales</taxon>
        <taxon>Cordycipitaceae</taxon>
        <taxon>Akanthomyces</taxon>
    </lineage>
</organism>
<gene>
    <name evidence="1" type="ORF">LMH87_005203</name>
</gene>
<reference evidence="1" key="1">
    <citation type="journal article" date="2023" name="Access Microbiol">
        <title>De-novo genome assembly for Akanthomyces muscarius, a biocontrol agent of insect agricultural pests.</title>
        <authorList>
            <person name="Erdos Z."/>
            <person name="Studholme D.J."/>
            <person name="Raymond B."/>
            <person name="Sharma M."/>
        </authorList>
    </citation>
    <scope>NUCLEOTIDE SEQUENCE</scope>
    <source>
        <strain evidence="1">Ve6</strain>
    </source>
</reference>
<dbReference type="GeneID" id="80892362"/>
<dbReference type="RefSeq" id="XP_056058394.1">
    <property type="nucleotide sequence ID" value="XM_056202880.1"/>
</dbReference>
<dbReference type="KEGG" id="amus:LMH87_005203"/>
<name>A0A9W8URW2_AKAMU</name>
<comment type="caution">
    <text evidence="1">The sequence shown here is derived from an EMBL/GenBank/DDBJ whole genome shotgun (WGS) entry which is preliminary data.</text>
</comment>
<evidence type="ECO:0000313" key="2">
    <source>
        <dbReference type="Proteomes" id="UP001144673"/>
    </source>
</evidence>
<dbReference type="Proteomes" id="UP001144673">
    <property type="component" value="Chromosome 1"/>
</dbReference>